<dbReference type="Pfam" id="PF11198">
    <property type="entry name" value="DUF2857"/>
    <property type="match status" value="1"/>
</dbReference>
<dbReference type="Proteomes" id="UP000295443">
    <property type="component" value="Unassembled WGS sequence"/>
</dbReference>
<reference evidence="2 3" key="1">
    <citation type="submission" date="2019-03" db="EMBL/GenBank/DDBJ databases">
        <title>Genome sequence of Thiobacillaceae bacterium LSR1, a sulfur-oxidizing bacterium isolated from freshwater sediment.</title>
        <authorList>
            <person name="Li S."/>
        </authorList>
    </citation>
    <scope>NUCLEOTIDE SEQUENCE [LARGE SCALE GENOMIC DNA]</scope>
    <source>
        <strain evidence="2 3">LSR1</strain>
    </source>
</reference>
<dbReference type="RefSeq" id="WP_131444319.1">
    <property type="nucleotide sequence ID" value="NZ_SJZB01000001.1"/>
</dbReference>
<sequence length="186" mass="20861">MSSPHPLNQAVIAQALHDLRNGQLRRCKAMGFGEEELDALKHPALVSVLVNTTVSWCSVSINREVLKRLLNQVQDVEQEIATVDRMLRLGASTEMVSRFYGLTHQEVALRRDILGLLKRKGRHPVLDEAQETGLWKHWKAGVTERHIALSDDLAMLGLTMDLAETLALPMSVVWAAIRNWIDQGLV</sequence>
<protein>
    <submittedName>
        <fullName evidence="2">DUF2857 domain-containing protein</fullName>
    </submittedName>
</protein>
<evidence type="ECO:0000313" key="2">
    <source>
        <dbReference type="EMBL" id="TCJ20381.1"/>
    </source>
</evidence>
<dbReference type="AlphaFoldDB" id="A0A4R1BRV7"/>
<name>A0A4R1BRV7_9PROT</name>
<evidence type="ECO:0000313" key="3">
    <source>
        <dbReference type="Proteomes" id="UP000295443"/>
    </source>
</evidence>
<evidence type="ECO:0000256" key="1">
    <source>
        <dbReference type="SAM" id="Coils"/>
    </source>
</evidence>
<organism evidence="2 3">
    <name type="scientific">Parasulfuritortus cantonensis</name>
    <dbReference type="NCBI Taxonomy" id="2528202"/>
    <lineage>
        <taxon>Bacteria</taxon>
        <taxon>Pseudomonadati</taxon>
        <taxon>Pseudomonadota</taxon>
        <taxon>Betaproteobacteria</taxon>
        <taxon>Nitrosomonadales</taxon>
        <taxon>Thiobacillaceae</taxon>
        <taxon>Parasulfuritortus</taxon>
    </lineage>
</organism>
<accession>A0A4R1BRV7</accession>
<feature type="coiled-coil region" evidence="1">
    <location>
        <begin position="59"/>
        <end position="86"/>
    </location>
</feature>
<gene>
    <name evidence="2" type="ORF">EZJ19_00330</name>
</gene>
<dbReference type="EMBL" id="SJZB01000001">
    <property type="protein sequence ID" value="TCJ20381.1"/>
    <property type="molecule type" value="Genomic_DNA"/>
</dbReference>
<comment type="caution">
    <text evidence="2">The sequence shown here is derived from an EMBL/GenBank/DDBJ whole genome shotgun (WGS) entry which is preliminary data.</text>
</comment>
<keyword evidence="1" id="KW-0175">Coiled coil</keyword>
<proteinExistence type="predicted"/>
<dbReference type="OrthoDB" id="7065319at2"/>
<dbReference type="InterPro" id="IPR021364">
    <property type="entry name" value="DUF2857"/>
</dbReference>
<keyword evidence="3" id="KW-1185">Reference proteome</keyword>